<evidence type="ECO:0000313" key="10">
    <source>
        <dbReference type="Proteomes" id="UP000236333"/>
    </source>
</evidence>
<keyword evidence="7" id="KW-0966">Cell projection</keyword>
<evidence type="ECO:0000256" key="7">
    <source>
        <dbReference type="ARBA" id="ARBA00023273"/>
    </source>
</evidence>
<dbReference type="SUPFAM" id="SSF48452">
    <property type="entry name" value="TPR-like"/>
    <property type="match status" value="1"/>
</dbReference>
<dbReference type="Gene3D" id="1.25.40.10">
    <property type="entry name" value="Tetratricopeptide repeat domain"/>
    <property type="match status" value="1"/>
</dbReference>
<keyword evidence="3" id="KW-0677">Repeat</keyword>
<dbReference type="EMBL" id="PGGS01000499">
    <property type="protein sequence ID" value="PNH03474.1"/>
    <property type="molecule type" value="Genomic_DNA"/>
</dbReference>
<evidence type="ECO:0000256" key="3">
    <source>
        <dbReference type="ARBA" id="ARBA00022737"/>
    </source>
</evidence>
<name>A0A2J7ZT75_9CHLO</name>
<dbReference type="PANTHER" id="PTHR20931:SF0">
    <property type="entry name" value="TETRATRICOPEPTIDE REPEAT PROTEIN 30"/>
    <property type="match status" value="1"/>
</dbReference>
<dbReference type="OrthoDB" id="10249577at2759"/>
<dbReference type="GO" id="GO:0030992">
    <property type="term" value="C:intraciliary transport particle B"/>
    <property type="evidence" value="ECO:0007669"/>
    <property type="project" value="TreeGrafter"/>
</dbReference>
<keyword evidence="10" id="KW-1185">Reference proteome</keyword>
<reference evidence="9 10" key="1">
    <citation type="journal article" date="2017" name="Mol. Biol. Evol.">
        <title>The 4-celled Tetrabaena socialis nuclear genome reveals the essential components for genetic control of cell number at the origin of multicellularity in the volvocine lineage.</title>
        <authorList>
            <person name="Featherston J."/>
            <person name="Arakaki Y."/>
            <person name="Hanschen E.R."/>
            <person name="Ferris P.J."/>
            <person name="Michod R.E."/>
            <person name="Olson B.J.S.C."/>
            <person name="Nozaki H."/>
            <person name="Durand P.M."/>
        </authorList>
    </citation>
    <scope>NUCLEOTIDE SEQUENCE [LARGE SCALE GENOMIC DNA]</scope>
    <source>
        <strain evidence="9 10">NIES-571</strain>
    </source>
</reference>
<dbReference type="Pfam" id="PF14559">
    <property type="entry name" value="TPR_19"/>
    <property type="match status" value="1"/>
</dbReference>
<evidence type="ECO:0000256" key="2">
    <source>
        <dbReference type="ARBA" id="ARBA00009522"/>
    </source>
</evidence>
<dbReference type="PANTHER" id="PTHR20931">
    <property type="entry name" value="TETRATRICOPEPTIDE REPEAT PROTEIN 30"/>
    <property type="match status" value="1"/>
</dbReference>
<evidence type="ECO:0000256" key="6">
    <source>
        <dbReference type="ARBA" id="ARBA00023069"/>
    </source>
</evidence>
<comment type="subcellular location">
    <subcellularLocation>
        <location evidence="1">Cell projection</location>
        <location evidence="1">Cilium</location>
    </subcellularLocation>
</comment>
<dbReference type="PROSITE" id="PS50005">
    <property type="entry name" value="TPR"/>
    <property type="match status" value="1"/>
</dbReference>
<evidence type="ECO:0000313" key="9">
    <source>
        <dbReference type="EMBL" id="PNH03474.1"/>
    </source>
</evidence>
<accession>A0A2J7ZT75</accession>
<dbReference type="InterPro" id="IPR019734">
    <property type="entry name" value="TPR_rpt"/>
</dbReference>
<proteinExistence type="inferred from homology"/>
<dbReference type="InterPro" id="IPR011990">
    <property type="entry name" value="TPR-like_helical_dom_sf"/>
</dbReference>
<organism evidence="9 10">
    <name type="scientific">Tetrabaena socialis</name>
    <dbReference type="NCBI Taxonomy" id="47790"/>
    <lineage>
        <taxon>Eukaryota</taxon>
        <taxon>Viridiplantae</taxon>
        <taxon>Chlorophyta</taxon>
        <taxon>core chlorophytes</taxon>
        <taxon>Chlorophyceae</taxon>
        <taxon>CS clade</taxon>
        <taxon>Chlamydomonadales</taxon>
        <taxon>Tetrabaenaceae</taxon>
        <taxon>Tetrabaena</taxon>
    </lineage>
</organism>
<evidence type="ECO:0000256" key="1">
    <source>
        <dbReference type="ARBA" id="ARBA00004138"/>
    </source>
</evidence>
<evidence type="ECO:0000256" key="8">
    <source>
        <dbReference type="PROSITE-ProRule" id="PRU00339"/>
    </source>
</evidence>
<keyword evidence="5 8" id="KW-0802">TPR repeat</keyword>
<sequence length="160" mass="18627">MAYFQQPQRPIADGQYTQTIYTLIKDQKFAEAITYLQYQLQNIPESRAALSLLGYCYYYTGQYDNASQMYEQLVTLFPTNEDYKLYYSQSLYKDDLTGCRRQLDKCVPEDPDTMVNTGCIMFKEGKFEAARQKFNEDVQRATAYDSVLAYNSVLQRTTAC</sequence>
<keyword evidence="4" id="KW-0970">Cilium biogenesis/degradation</keyword>
<dbReference type="SMART" id="SM00028">
    <property type="entry name" value="TPR"/>
    <property type="match status" value="1"/>
</dbReference>
<dbReference type="Proteomes" id="UP000236333">
    <property type="component" value="Unassembled WGS sequence"/>
</dbReference>
<gene>
    <name evidence="9" type="ORF">TSOC_010465</name>
</gene>
<dbReference type="InterPro" id="IPR039941">
    <property type="entry name" value="TT30"/>
</dbReference>
<protein>
    <submittedName>
        <fullName evidence="9">Tetratricopeptide repeat protein 30A</fullName>
    </submittedName>
</protein>
<dbReference type="GO" id="GO:0120170">
    <property type="term" value="F:intraciliary transport particle B binding"/>
    <property type="evidence" value="ECO:0007669"/>
    <property type="project" value="TreeGrafter"/>
</dbReference>
<feature type="repeat" description="TPR" evidence="8">
    <location>
        <begin position="47"/>
        <end position="80"/>
    </location>
</feature>
<evidence type="ECO:0000256" key="5">
    <source>
        <dbReference type="ARBA" id="ARBA00022803"/>
    </source>
</evidence>
<comment type="similarity">
    <text evidence="2">Belongs to the TTC30/dfy-1/fleer family.</text>
</comment>
<evidence type="ECO:0000256" key="4">
    <source>
        <dbReference type="ARBA" id="ARBA00022794"/>
    </source>
</evidence>
<comment type="caution">
    <text evidence="9">The sequence shown here is derived from an EMBL/GenBank/DDBJ whole genome shotgun (WGS) entry which is preliminary data.</text>
</comment>
<keyword evidence="6" id="KW-0969">Cilium</keyword>
<dbReference type="GO" id="GO:0042073">
    <property type="term" value="P:intraciliary transport"/>
    <property type="evidence" value="ECO:0007669"/>
    <property type="project" value="TreeGrafter"/>
</dbReference>
<dbReference type="AlphaFoldDB" id="A0A2J7ZT75"/>
<dbReference type="GO" id="GO:0005879">
    <property type="term" value="C:axonemal microtubule"/>
    <property type="evidence" value="ECO:0007669"/>
    <property type="project" value="TreeGrafter"/>
</dbReference>